<gene>
    <name evidence="2" type="ORF">ACFODK_08175</name>
</gene>
<keyword evidence="1" id="KW-0472">Membrane</keyword>
<name>A0ABV7EH23_9SPHN</name>
<keyword evidence="1" id="KW-0812">Transmembrane</keyword>
<feature type="transmembrane region" description="Helical" evidence="1">
    <location>
        <begin position="6"/>
        <end position="24"/>
    </location>
</feature>
<proteinExistence type="predicted"/>
<feature type="transmembrane region" description="Helical" evidence="1">
    <location>
        <begin position="33"/>
        <end position="52"/>
    </location>
</feature>
<evidence type="ECO:0000256" key="1">
    <source>
        <dbReference type="SAM" id="Phobius"/>
    </source>
</evidence>
<accession>A0ABV7EH23</accession>
<keyword evidence="1" id="KW-1133">Transmembrane helix</keyword>
<protein>
    <recommendedName>
        <fullName evidence="4">PEP-CTERM protein-sorting domain-containing protein</fullName>
    </recommendedName>
</protein>
<organism evidence="2 3">
    <name type="scientific">Alteraurantiacibacter lauratis</name>
    <dbReference type="NCBI Taxonomy" id="2054627"/>
    <lineage>
        <taxon>Bacteria</taxon>
        <taxon>Pseudomonadati</taxon>
        <taxon>Pseudomonadota</taxon>
        <taxon>Alphaproteobacteria</taxon>
        <taxon>Sphingomonadales</taxon>
        <taxon>Erythrobacteraceae</taxon>
        <taxon>Alteraurantiacibacter</taxon>
    </lineage>
</organism>
<evidence type="ECO:0000313" key="3">
    <source>
        <dbReference type="Proteomes" id="UP001595378"/>
    </source>
</evidence>
<comment type="caution">
    <text evidence="2">The sequence shown here is derived from an EMBL/GenBank/DDBJ whole genome shotgun (WGS) entry which is preliminary data.</text>
</comment>
<reference evidence="3" key="1">
    <citation type="journal article" date="2019" name="Int. J. Syst. Evol. Microbiol.">
        <title>The Global Catalogue of Microorganisms (GCM) 10K type strain sequencing project: providing services to taxonomists for standard genome sequencing and annotation.</title>
        <authorList>
            <consortium name="The Broad Institute Genomics Platform"/>
            <consortium name="The Broad Institute Genome Sequencing Center for Infectious Disease"/>
            <person name="Wu L."/>
            <person name="Ma J."/>
        </authorList>
    </citation>
    <scope>NUCLEOTIDE SEQUENCE [LARGE SCALE GENOMIC DNA]</scope>
    <source>
        <strain evidence="3">KCTC 52606</strain>
    </source>
</reference>
<evidence type="ECO:0008006" key="4">
    <source>
        <dbReference type="Google" id="ProtNLM"/>
    </source>
</evidence>
<dbReference type="EMBL" id="JBHRSU010000028">
    <property type="protein sequence ID" value="MFC3100861.1"/>
    <property type="molecule type" value="Genomic_DNA"/>
</dbReference>
<keyword evidence="3" id="KW-1185">Reference proteome</keyword>
<dbReference type="RefSeq" id="WP_336919908.1">
    <property type="nucleotide sequence ID" value="NZ_JBANRN010000013.1"/>
</dbReference>
<dbReference type="Proteomes" id="UP001595378">
    <property type="component" value="Unassembled WGS sequence"/>
</dbReference>
<sequence length="74" mass="7681">MSDLVYSIVMLGAVAMLAGAWYLYRRLGPNRQSMLMVILAVVMLANVVIWSIPDGSAPAEGVSGDAAALGSATP</sequence>
<evidence type="ECO:0000313" key="2">
    <source>
        <dbReference type="EMBL" id="MFC3100861.1"/>
    </source>
</evidence>